<comment type="caution">
    <text evidence="1">The sequence shown here is derived from an EMBL/GenBank/DDBJ whole genome shotgun (WGS) entry which is preliminary data.</text>
</comment>
<protein>
    <submittedName>
        <fullName evidence="1">Uncharacterized protein</fullName>
    </submittedName>
</protein>
<sequence length="87" mass="9623">MSAVVMELLEPTGHSIFLCNGKSTNMSFEHPSARVVRVGGRRKGEFLKGSADSATPLDIICANRPLRSACERVHMHVCTLRTRIKQD</sequence>
<gene>
    <name evidence="1" type="ORF">L596_006174</name>
</gene>
<accession>A0A4U8V1B6</accession>
<organism evidence="1">
    <name type="scientific">Steinernema carpocapsae</name>
    <name type="common">Entomopathogenic nematode</name>
    <dbReference type="NCBI Taxonomy" id="34508"/>
    <lineage>
        <taxon>Eukaryota</taxon>
        <taxon>Metazoa</taxon>
        <taxon>Ecdysozoa</taxon>
        <taxon>Nematoda</taxon>
        <taxon>Chromadorea</taxon>
        <taxon>Rhabditida</taxon>
        <taxon>Tylenchina</taxon>
        <taxon>Panagrolaimomorpha</taxon>
        <taxon>Strongyloidoidea</taxon>
        <taxon>Steinernematidae</taxon>
        <taxon>Steinernema</taxon>
    </lineage>
</organism>
<evidence type="ECO:0000313" key="1">
    <source>
        <dbReference type="EMBL" id="TMS39690.1"/>
    </source>
</evidence>
<reference evidence="1" key="1">
    <citation type="submission" date="2013-11" db="EMBL/GenBank/DDBJ databases">
        <authorList>
            <person name="Sternberg P."/>
            <person name="Dillman A."/>
            <person name="Macchietto M."/>
        </authorList>
    </citation>
    <scope>NUCLEOTIDE SEQUENCE</scope>
    <source>
        <strain evidence="1">ALL</strain>
    </source>
</reference>
<reference evidence="1" key="3">
    <citation type="journal article" date="2019" name="G3 (Bethesda)">
        <title>Hybrid Assembly of the Genome of the Entomopathogenic Nematode Steinernema carpocapsae Identifies the X-Chromosome.</title>
        <authorList>
            <person name="Serra L."/>
            <person name="Macchietto M."/>
            <person name="Macias-Munoz A."/>
            <person name="McGill C.J."/>
            <person name="Rodriguez I.M."/>
            <person name="Rodriguez B."/>
            <person name="Murad R."/>
            <person name="Mortazavi A."/>
        </authorList>
    </citation>
    <scope>NUCLEOTIDE SEQUENCE [LARGE SCALE GENOMIC DNA]</scope>
    <source>
        <strain evidence="1">ALL</strain>
    </source>
</reference>
<reference evidence="1" key="2">
    <citation type="journal article" date="2015" name="Genome Biol.">
        <title>Comparative genomics of Steinernema reveals deeply conserved gene regulatory networks.</title>
        <authorList>
            <person name="Dillman A.R."/>
            <person name="Macchietto M."/>
            <person name="Porter C.F."/>
            <person name="Rogers A."/>
            <person name="Williams B."/>
            <person name="Antoshechkin I."/>
            <person name="Lee M.M."/>
            <person name="Goodwin Z."/>
            <person name="Lu X."/>
            <person name="Lewis E.E."/>
            <person name="Goodrich-Blair H."/>
            <person name="Stock S.P."/>
            <person name="Adams B.J."/>
            <person name="Sternberg P.W."/>
            <person name="Mortazavi A."/>
        </authorList>
    </citation>
    <scope>NUCLEOTIDE SEQUENCE [LARGE SCALE GENOMIC DNA]</scope>
    <source>
        <strain evidence="1">ALL</strain>
    </source>
</reference>
<dbReference type="AlphaFoldDB" id="A0A4U8V1B6"/>
<proteinExistence type="predicted"/>
<name>A0A4U8V1B6_STECR</name>
<dbReference type="EMBL" id="AZBU02000001">
    <property type="protein sequence ID" value="TMS39690.1"/>
    <property type="molecule type" value="Genomic_DNA"/>
</dbReference>